<dbReference type="EMBL" id="CP146612">
    <property type="protein sequence ID" value="WWX26074.1"/>
    <property type="molecule type" value="Genomic_DNA"/>
</dbReference>
<evidence type="ECO:0000256" key="1">
    <source>
        <dbReference type="ARBA" id="ARBA00001933"/>
    </source>
</evidence>
<dbReference type="PROSITE" id="PS00600">
    <property type="entry name" value="AA_TRANSFER_CLASS_3"/>
    <property type="match status" value="1"/>
</dbReference>
<evidence type="ECO:0000313" key="14">
    <source>
        <dbReference type="Proteomes" id="UP001375370"/>
    </source>
</evidence>
<dbReference type="InterPro" id="IPR015421">
    <property type="entry name" value="PyrdxlP-dep_Trfase_major"/>
</dbReference>
<dbReference type="NCBIfam" id="TIGR00709">
    <property type="entry name" value="dat"/>
    <property type="match status" value="1"/>
</dbReference>
<dbReference type="Gene3D" id="3.40.640.10">
    <property type="entry name" value="Type I PLP-dependent aspartate aminotransferase-like (Major domain)"/>
    <property type="match status" value="1"/>
</dbReference>
<dbReference type="Pfam" id="PF00202">
    <property type="entry name" value="Aminotran_3"/>
    <property type="match status" value="1"/>
</dbReference>
<dbReference type="NCBIfam" id="TIGR02407">
    <property type="entry name" value="ectoine_ectB"/>
    <property type="match status" value="1"/>
</dbReference>
<evidence type="ECO:0000256" key="4">
    <source>
        <dbReference type="ARBA" id="ARBA00008954"/>
    </source>
</evidence>
<comment type="function">
    <text evidence="2 12">Catalyzes reversively the conversion of L-aspartate beta-semialdehyde (ASA) to L-2,4-diaminobutyrate (DABA) by transamination with L-glutamate.</text>
</comment>
<dbReference type="SUPFAM" id="SSF53383">
    <property type="entry name" value="PLP-dependent transferases"/>
    <property type="match status" value="1"/>
</dbReference>
<evidence type="ECO:0000256" key="10">
    <source>
        <dbReference type="ARBA" id="ARBA00049111"/>
    </source>
</evidence>
<evidence type="ECO:0000256" key="7">
    <source>
        <dbReference type="ARBA" id="ARBA00022576"/>
    </source>
</evidence>
<dbReference type="InterPro" id="IPR012773">
    <property type="entry name" value="Ectoine_EctB"/>
</dbReference>
<keyword evidence="9 11" id="KW-0663">Pyridoxal phosphate</keyword>
<keyword evidence="14" id="KW-1185">Reference proteome</keyword>
<keyword evidence="7 12" id="KW-0032">Aminotransferase</keyword>
<accession>A0ABZ2J8Y1</accession>
<evidence type="ECO:0000256" key="12">
    <source>
        <dbReference type="RuleBase" id="RU365034"/>
    </source>
</evidence>
<evidence type="ECO:0000256" key="6">
    <source>
        <dbReference type="ARBA" id="ARBA00014798"/>
    </source>
</evidence>
<dbReference type="Proteomes" id="UP001375370">
    <property type="component" value="Chromosome"/>
</dbReference>
<comment type="catalytic activity">
    <reaction evidence="10 12">
        <text>L-2,4-diaminobutanoate + 2-oxoglutarate = L-aspartate 4-semialdehyde + L-glutamate</text>
        <dbReference type="Rhea" id="RHEA:11160"/>
        <dbReference type="ChEBI" id="CHEBI:16810"/>
        <dbReference type="ChEBI" id="CHEBI:29985"/>
        <dbReference type="ChEBI" id="CHEBI:58761"/>
        <dbReference type="ChEBI" id="CHEBI:537519"/>
        <dbReference type="EC" id="2.6.1.76"/>
    </reaction>
</comment>
<dbReference type="PANTHER" id="PTHR43552:SF2">
    <property type="entry name" value="DIAMINOBUTYRATE--2-OXOGLUTARATE TRANSAMINASE"/>
    <property type="match status" value="1"/>
</dbReference>
<proteinExistence type="inferred from homology"/>
<keyword evidence="8 12" id="KW-0808">Transferase</keyword>
<comment type="similarity">
    <text evidence="4 11">Belongs to the class-III pyridoxal-phosphate-dependent aminotransferase family.</text>
</comment>
<evidence type="ECO:0000256" key="9">
    <source>
        <dbReference type="ARBA" id="ARBA00022898"/>
    </source>
</evidence>
<dbReference type="InterPro" id="IPR015424">
    <property type="entry name" value="PyrdxlP-dep_Trfase"/>
</dbReference>
<dbReference type="InterPro" id="IPR049704">
    <property type="entry name" value="Aminotrans_3_PPA_site"/>
</dbReference>
<organism evidence="13 14">
    <name type="scientific">Candidatus Dehalogenimonas loeffleri</name>
    <dbReference type="NCBI Taxonomy" id="3127115"/>
    <lineage>
        <taxon>Bacteria</taxon>
        <taxon>Bacillati</taxon>
        <taxon>Chloroflexota</taxon>
        <taxon>Dehalococcoidia</taxon>
        <taxon>Dehalococcoidales</taxon>
        <taxon>Dehalococcoidaceae</taxon>
        <taxon>Dehalogenimonas</taxon>
    </lineage>
</organism>
<dbReference type="InterPro" id="IPR015422">
    <property type="entry name" value="PyrdxlP-dep_Trfase_small"/>
</dbReference>
<evidence type="ECO:0000313" key="13">
    <source>
        <dbReference type="EMBL" id="WWX26074.1"/>
    </source>
</evidence>
<dbReference type="GO" id="GO:0045303">
    <property type="term" value="F:diaminobutyrate-2-oxoglutarate transaminase activity"/>
    <property type="evidence" value="ECO:0007669"/>
    <property type="project" value="UniProtKB-EC"/>
</dbReference>
<dbReference type="InterPro" id="IPR004637">
    <property type="entry name" value="Dat"/>
</dbReference>
<reference evidence="13 14" key="1">
    <citation type="submission" date="2024-03" db="EMBL/GenBank/DDBJ databases">
        <title>A Dehalogenimonas Isolated from Estuarine Sediments Dihaloeliminates Chlorinated Alkanes.</title>
        <authorList>
            <person name="Yang Y."/>
            <person name="Wang H."/>
        </authorList>
    </citation>
    <scope>NUCLEOTIDE SEQUENCE [LARGE SCALE GENOMIC DNA]</scope>
    <source>
        <strain evidence="13 14">W</strain>
    </source>
</reference>
<dbReference type="PANTHER" id="PTHR43552">
    <property type="entry name" value="DIAMINOBUTYRATE--2-OXOGLUTARATE AMINOTRANSFERASE"/>
    <property type="match status" value="1"/>
</dbReference>
<comment type="cofactor">
    <cofactor evidence="1 12">
        <name>pyridoxal 5'-phosphate</name>
        <dbReference type="ChEBI" id="CHEBI:597326"/>
    </cofactor>
</comment>
<evidence type="ECO:0000256" key="11">
    <source>
        <dbReference type="RuleBase" id="RU003560"/>
    </source>
</evidence>
<dbReference type="PIRSF" id="PIRSF000521">
    <property type="entry name" value="Transaminase_4ab_Lys_Orn"/>
    <property type="match status" value="1"/>
</dbReference>
<comment type="pathway">
    <text evidence="3 12">Amine and polyamine biosynthesis; ectoine biosynthesis; L-ectoine from L-aspartate 4-semialdehyde: step 1/3.</text>
</comment>
<evidence type="ECO:0000256" key="3">
    <source>
        <dbReference type="ARBA" id="ARBA00004946"/>
    </source>
</evidence>
<sequence length="427" mass="47164">MRIFEQMESQVRSYIRAFPAIFATAEGAKLTDDHGNEYIDFFAGAGTLNYGHNNPMVSEALIEYIKGNGVIHGLDLATTAKRDFLETFYSTIMQPRHMEYKVQFTGPTGTNAVETALKIARMVKRRSNVISFTNGFHGLTMGSVAVTGNAFYRDESFINRTNVSFMPFDGYLGPEVNTAEYLRKFLDDYSSGVDLPAAIILETVQAEGGINVASDEWLREVEQICRAYDILLIVDDIQVGNGRTGTFFSFESSGISPDIITLSKSIGGGLPLAMVLLRPELDQWRPGEHTGTFRGNNLAFVAATKLFSYWQGTDMTEAVAYREKIVRERLGEIAAKYPQIEATVRGKGMINGLKIPAQNFCSEVSREAFERGLIIELAGANDDVLKLLPPLIIEEEVLRAGLDIIDEAIGAVLEKKENLITGNGSDY</sequence>
<dbReference type="Gene3D" id="3.90.1150.10">
    <property type="entry name" value="Aspartate Aminotransferase, domain 1"/>
    <property type="match status" value="1"/>
</dbReference>
<dbReference type="CDD" id="cd00610">
    <property type="entry name" value="OAT_like"/>
    <property type="match status" value="1"/>
</dbReference>
<evidence type="ECO:0000256" key="8">
    <source>
        <dbReference type="ARBA" id="ARBA00022679"/>
    </source>
</evidence>
<gene>
    <name evidence="13" type="primary">ectB</name>
    <name evidence="13" type="ORF">V8247_03665</name>
</gene>
<protein>
    <recommendedName>
        <fullName evidence="6 12">Diaminobutyrate--2-oxoglutarate transaminase</fullName>
        <ecNumber evidence="5 12">2.6.1.76</ecNumber>
    </recommendedName>
    <alternativeName>
        <fullName evidence="12">DABA aminotransferase</fullName>
    </alternativeName>
</protein>
<dbReference type="EC" id="2.6.1.76" evidence="5 12"/>
<dbReference type="RefSeq" id="WP_338738876.1">
    <property type="nucleotide sequence ID" value="NZ_CP146612.1"/>
</dbReference>
<dbReference type="InterPro" id="IPR005814">
    <property type="entry name" value="Aminotrans_3"/>
</dbReference>
<evidence type="ECO:0000256" key="2">
    <source>
        <dbReference type="ARBA" id="ARBA00002189"/>
    </source>
</evidence>
<dbReference type="NCBIfam" id="NF006733">
    <property type="entry name" value="PRK09264.1"/>
    <property type="match status" value="1"/>
</dbReference>
<name>A0ABZ2J8Y1_9CHLR</name>
<evidence type="ECO:0000256" key="5">
    <source>
        <dbReference type="ARBA" id="ARBA00013155"/>
    </source>
</evidence>